<dbReference type="EMBL" id="WOEZ01000210">
    <property type="protein sequence ID" value="NPT60115.1"/>
    <property type="molecule type" value="Genomic_DNA"/>
</dbReference>
<name>A0A972SNM8_9BURK</name>
<sequence length="49" mass="5375">MLGKKLGSLSPSEVGRARQFEEESAKPARLVADFALDKTIVCDLIDLQQ</sequence>
<organism evidence="2 3">
    <name type="scientific">Paraburkholderia elongata</name>
    <dbReference type="NCBI Taxonomy" id="2675747"/>
    <lineage>
        <taxon>Bacteria</taxon>
        <taxon>Pseudomonadati</taxon>
        <taxon>Pseudomonadota</taxon>
        <taxon>Betaproteobacteria</taxon>
        <taxon>Burkholderiales</taxon>
        <taxon>Burkholderiaceae</taxon>
        <taxon>Paraburkholderia</taxon>
    </lineage>
</organism>
<accession>A0A972SNM8</accession>
<evidence type="ECO:0000256" key="1">
    <source>
        <dbReference type="SAM" id="MobiDB-lite"/>
    </source>
</evidence>
<feature type="region of interest" description="Disordered" evidence="1">
    <location>
        <begin position="1"/>
        <end position="26"/>
    </location>
</feature>
<comment type="caution">
    <text evidence="2">The sequence shown here is derived from an EMBL/GenBank/DDBJ whole genome shotgun (WGS) entry which is preliminary data.</text>
</comment>
<evidence type="ECO:0000313" key="3">
    <source>
        <dbReference type="Proteomes" id="UP000655523"/>
    </source>
</evidence>
<dbReference type="AlphaFoldDB" id="A0A972SNM8"/>
<proteinExistence type="predicted"/>
<reference evidence="2 3" key="1">
    <citation type="submission" date="2019-11" db="EMBL/GenBank/DDBJ databases">
        <title>Metabolism of dissolved organic matter in forest soils.</title>
        <authorList>
            <person name="Cyle K.T."/>
            <person name="Wilhelm R.C."/>
            <person name="Martinez C.E."/>
        </authorList>
    </citation>
    <scope>NUCLEOTIDE SEQUENCE [LARGE SCALE GENOMIC DNA]</scope>
    <source>
        <strain evidence="2 3">5N</strain>
    </source>
</reference>
<protein>
    <submittedName>
        <fullName evidence="2">Uncharacterized protein</fullName>
    </submittedName>
</protein>
<dbReference type="RefSeq" id="WP_172174423.1">
    <property type="nucleotide sequence ID" value="NZ_WOEZ01000210.1"/>
</dbReference>
<evidence type="ECO:0000313" key="2">
    <source>
        <dbReference type="EMBL" id="NPT60115.1"/>
    </source>
</evidence>
<gene>
    <name evidence="2" type="ORF">GNZ13_37585</name>
</gene>
<dbReference type="Proteomes" id="UP000655523">
    <property type="component" value="Unassembled WGS sequence"/>
</dbReference>
<keyword evidence="3" id="KW-1185">Reference proteome</keyword>
<feature type="compositionally biased region" description="Basic and acidic residues" evidence="1">
    <location>
        <begin position="15"/>
        <end position="26"/>
    </location>
</feature>